<dbReference type="GO" id="GO:0043565">
    <property type="term" value="F:sequence-specific DNA binding"/>
    <property type="evidence" value="ECO:0007669"/>
    <property type="project" value="TreeGrafter"/>
</dbReference>
<dbReference type="Proteomes" id="UP000005237">
    <property type="component" value="Unassembled WGS sequence"/>
</dbReference>
<dbReference type="InterPro" id="IPR026932">
    <property type="entry name" value="MYRF_ICA"/>
</dbReference>
<feature type="region of interest" description="Disordered" evidence="8">
    <location>
        <begin position="250"/>
        <end position="273"/>
    </location>
</feature>
<keyword evidence="4 9" id="KW-1133">Transmembrane helix</keyword>
<keyword evidence="13" id="KW-1185">Reference proteome</keyword>
<dbReference type="PROSITE" id="PS51517">
    <property type="entry name" value="NDT80"/>
    <property type="match status" value="1"/>
</dbReference>
<feature type="compositionally biased region" description="Low complexity" evidence="8">
    <location>
        <begin position="141"/>
        <end position="152"/>
    </location>
</feature>
<dbReference type="GO" id="GO:1904799">
    <property type="term" value="P:regulation of neuron remodeling"/>
    <property type="evidence" value="ECO:0007669"/>
    <property type="project" value="EnsemblMetazoa"/>
</dbReference>
<reference evidence="12" key="2">
    <citation type="submission" date="2022-06" db="UniProtKB">
        <authorList>
            <consortium name="EnsemblMetazoa"/>
        </authorList>
    </citation>
    <scope>IDENTIFICATION</scope>
    <source>
        <strain evidence="12">DF5081</strain>
    </source>
</reference>
<dbReference type="PROSITE" id="PS51688">
    <property type="entry name" value="ICA"/>
    <property type="match status" value="1"/>
</dbReference>
<evidence type="ECO:0000256" key="8">
    <source>
        <dbReference type="SAM" id="MobiDB-lite"/>
    </source>
</evidence>
<proteinExistence type="inferred from homology"/>
<feature type="compositionally biased region" description="Basic and acidic residues" evidence="8">
    <location>
        <begin position="708"/>
        <end position="718"/>
    </location>
</feature>
<dbReference type="InterPro" id="IPR036388">
    <property type="entry name" value="WH-like_DNA-bd_sf"/>
</dbReference>
<evidence type="ECO:0000256" key="4">
    <source>
        <dbReference type="ARBA" id="ARBA00022989"/>
    </source>
</evidence>
<feature type="DNA-binding region" description="NDT80" evidence="7">
    <location>
        <begin position="199"/>
        <end position="496"/>
    </location>
</feature>
<feature type="transmembrane region" description="Helical" evidence="9">
    <location>
        <begin position="722"/>
        <end position="747"/>
    </location>
</feature>
<feature type="domain" description="Peptidase S74" evidence="11">
    <location>
        <begin position="542"/>
        <end position="641"/>
    </location>
</feature>
<feature type="compositionally biased region" description="Basic residues" evidence="8">
    <location>
        <begin position="696"/>
        <end position="707"/>
    </location>
</feature>
<evidence type="ECO:0000313" key="12">
    <source>
        <dbReference type="EnsemblMetazoa" id="CJA00523.1"/>
    </source>
</evidence>
<accession>A0A8R1HJW5</accession>
<dbReference type="GO" id="GO:0005789">
    <property type="term" value="C:endoplasmic reticulum membrane"/>
    <property type="evidence" value="ECO:0007669"/>
    <property type="project" value="TreeGrafter"/>
</dbReference>
<dbReference type="Gene3D" id="1.10.10.10">
    <property type="entry name" value="Winged helix-like DNA-binding domain superfamily/Winged helix DNA-binding domain"/>
    <property type="match status" value="1"/>
</dbReference>
<dbReference type="PANTHER" id="PTHR13029:SF15">
    <property type="entry name" value="MYELIN REGULATORY FACTOR HOMOLOG 2"/>
    <property type="match status" value="1"/>
</dbReference>
<feature type="region of interest" description="Disordered" evidence="8">
    <location>
        <begin position="687"/>
        <end position="720"/>
    </location>
</feature>
<dbReference type="GO" id="GO:0051963">
    <property type="term" value="P:regulation of synapse assembly"/>
    <property type="evidence" value="ECO:0007669"/>
    <property type="project" value="EnsemblMetazoa"/>
</dbReference>
<dbReference type="InterPro" id="IPR030392">
    <property type="entry name" value="S74_ICA"/>
</dbReference>
<evidence type="ECO:0000259" key="10">
    <source>
        <dbReference type="PROSITE" id="PS51517"/>
    </source>
</evidence>
<dbReference type="GO" id="GO:0003700">
    <property type="term" value="F:DNA-binding transcription factor activity"/>
    <property type="evidence" value="ECO:0007669"/>
    <property type="project" value="UniProtKB-UniRule"/>
</dbReference>
<evidence type="ECO:0008006" key="14">
    <source>
        <dbReference type="Google" id="ProtNLM"/>
    </source>
</evidence>
<dbReference type="AlphaFoldDB" id="A0A8R1HJW5"/>
<organism evidence="12 13">
    <name type="scientific">Caenorhabditis japonica</name>
    <dbReference type="NCBI Taxonomy" id="281687"/>
    <lineage>
        <taxon>Eukaryota</taxon>
        <taxon>Metazoa</taxon>
        <taxon>Ecdysozoa</taxon>
        <taxon>Nematoda</taxon>
        <taxon>Chromadorea</taxon>
        <taxon>Rhabditida</taxon>
        <taxon>Rhabditina</taxon>
        <taxon>Rhabditomorpha</taxon>
        <taxon>Rhabditoidea</taxon>
        <taxon>Rhabditidae</taxon>
        <taxon>Peloderinae</taxon>
        <taxon>Caenorhabditis</taxon>
    </lineage>
</organism>
<feature type="domain" description="NDT80" evidence="10">
    <location>
        <begin position="199"/>
        <end position="496"/>
    </location>
</feature>
<feature type="region of interest" description="Disordered" evidence="8">
    <location>
        <begin position="201"/>
        <end position="237"/>
    </location>
</feature>
<evidence type="ECO:0000256" key="6">
    <source>
        <dbReference type="ARBA" id="ARBA00023136"/>
    </source>
</evidence>
<evidence type="ECO:0000256" key="9">
    <source>
        <dbReference type="SAM" id="Phobius"/>
    </source>
</evidence>
<evidence type="ECO:0000259" key="11">
    <source>
        <dbReference type="PROSITE" id="PS51688"/>
    </source>
</evidence>
<dbReference type="Pfam" id="PF13884">
    <property type="entry name" value="Peptidase_S74"/>
    <property type="match status" value="1"/>
</dbReference>
<evidence type="ECO:0000256" key="1">
    <source>
        <dbReference type="ARBA" id="ARBA00004167"/>
    </source>
</evidence>
<evidence type="ECO:0000313" key="13">
    <source>
        <dbReference type="Proteomes" id="UP000005237"/>
    </source>
</evidence>
<dbReference type="EnsemblMetazoa" id="CJA00523.1">
    <property type="protein sequence ID" value="CJA00523.1"/>
    <property type="gene ID" value="WBGene00119727"/>
</dbReference>
<dbReference type="GO" id="GO:0016540">
    <property type="term" value="P:protein autoprocessing"/>
    <property type="evidence" value="ECO:0007669"/>
    <property type="project" value="InterPro"/>
</dbReference>
<evidence type="ECO:0000256" key="7">
    <source>
        <dbReference type="PROSITE-ProRule" id="PRU00850"/>
    </source>
</evidence>
<comment type="subcellular location">
    <subcellularLocation>
        <location evidence="1">Membrane</location>
        <topology evidence="1">Single-pass membrane protein</topology>
    </subcellularLocation>
</comment>
<dbReference type="Pfam" id="PF05224">
    <property type="entry name" value="NDT80_PhoG"/>
    <property type="match status" value="1"/>
</dbReference>
<dbReference type="InterPro" id="IPR008967">
    <property type="entry name" value="p53-like_TF_DNA-bd_sf"/>
</dbReference>
<keyword evidence="5 7" id="KW-0238">DNA-binding</keyword>
<feature type="region of interest" description="Disordered" evidence="8">
    <location>
        <begin position="131"/>
        <end position="163"/>
    </location>
</feature>
<dbReference type="GO" id="GO:0045893">
    <property type="term" value="P:positive regulation of DNA-templated transcription"/>
    <property type="evidence" value="ECO:0007669"/>
    <property type="project" value="TreeGrafter"/>
</dbReference>
<evidence type="ECO:0000256" key="3">
    <source>
        <dbReference type="ARBA" id="ARBA00022692"/>
    </source>
</evidence>
<dbReference type="InterPro" id="IPR024061">
    <property type="entry name" value="NDT80_DNA-bd_dom"/>
</dbReference>
<dbReference type="Pfam" id="PF13888">
    <property type="entry name" value="MRF_C2"/>
    <property type="match status" value="1"/>
</dbReference>
<name>A0A8R1HJW5_CAEJA</name>
<protein>
    <recommendedName>
        <fullName evidence="14">Myelin regulatory factor</fullName>
    </recommendedName>
</protein>
<keyword evidence="6 9" id="KW-0472">Membrane</keyword>
<evidence type="ECO:0000256" key="2">
    <source>
        <dbReference type="ARBA" id="ARBA00008221"/>
    </source>
</evidence>
<reference evidence="13" key="1">
    <citation type="submission" date="2010-08" db="EMBL/GenBank/DDBJ databases">
        <authorList>
            <consortium name="Caenorhabditis japonica Sequencing Consortium"/>
            <person name="Wilson R.K."/>
        </authorList>
    </citation>
    <scope>NUCLEOTIDE SEQUENCE [LARGE SCALE GENOMIC DNA]</scope>
    <source>
        <strain evidence="13">DF5081</strain>
    </source>
</reference>
<dbReference type="InterPro" id="IPR037141">
    <property type="entry name" value="NDT80_DNA-bd_dom_sf"/>
</dbReference>
<dbReference type="Pfam" id="PF13887">
    <property type="entry name" value="MYRF_ICA"/>
    <property type="match status" value="1"/>
</dbReference>
<comment type="similarity">
    <text evidence="2">Belongs to the MRF family.</text>
</comment>
<dbReference type="SUPFAM" id="SSF49417">
    <property type="entry name" value="p53-like transcription factors"/>
    <property type="match status" value="1"/>
</dbReference>
<dbReference type="GO" id="GO:0005634">
    <property type="term" value="C:nucleus"/>
    <property type="evidence" value="ECO:0007669"/>
    <property type="project" value="TreeGrafter"/>
</dbReference>
<sequence length="998" mass="112791">MFIVSRFEQKEKKTEKLSNEVKMLPKNSYPSGFEEYAEEGLNDPLANVEQFNIIQFLQEGDSSFNMPIENFDVPQVEQKIDTSLHSQQIPQPQQMMMMQPHPQMAQHLQHAPMYQQSQQSLQLAPGMPMMPAITDLTRHGSSSSPSTTNSDPPYSPEDMNQYGLGTQRMNRGVIPNDHIMPPEMLQRQFIDPRAVQNLQLNSPAPASSFNPLLHRQQPTPGSYIQSISPDSQHDGQGFVQSNLYNVLNVSSDDSISGHSEETQSRRKRPRMEHPIDPSYILSAALSGKILPELQEEAGGQPNIKFLKYQEEQCFPMYDATGTEPCTLQVHVIADKGFNYSNNDNCFVNQKKNHFQVSVHIEAIDNDPPAFVKINDLCMPIEQFQISFTGVKSESMTSEVQIRQSTTDRKPVLHTPVLLKIVERRMTKVTVPRLHFSETTLNNQRKNLRPNPDQKYFQLVVRLHAVGLDGSTVLVQSFASERVIVRATNPGSFEPPEMGDASWNKNGGVLSTTGPVVIGKSEPRAQLTVDGDIYMSGRVTCPSDIRLKENITEKEARDALENLRKLRIVDYFYKPEVAEKWGLSEEQRKRTGVIAQELAAVLPDAVKDLGDYLTVNESRVFYETVLATQELCRLTGDLDQKIDEKVEEISKRLSDYAHKKKMFGSIASTMNTEGKSISGSRASLDSAISAETITNTKKNRRSNRRSHRREGSSQEENRPAKRVAHGTVIGLVGVMAFCLIAMSALYILDWHNRNYGYHHVTPSSTTSGPKEGPGNLVIPLDNYVPISQPDAPPLAPVCPRKDNKCQEYCCRAYDAQNPDPPQFDDNNEINDDNDYSYKSETRSDFKMSDFGNNVRITLPESGQSIDERYCIEKSCVPKRKVYNLFIPMTRWMPAQPVEVQIDVPTEKHINNCGYIPEFENMECNDQQTNAIPKSEKIFEGVYRLSAGQWTQSAYRFRVGYTSGLCDIPEGTFGGFFEEYNLIFYRVCRRTASYNATFVN</sequence>
<dbReference type="Gene3D" id="2.60.40.1390">
    <property type="entry name" value="NDT80 DNA-binding domain"/>
    <property type="match status" value="1"/>
</dbReference>
<dbReference type="InterPro" id="IPR025719">
    <property type="entry name" value="MYRF_C2"/>
</dbReference>
<dbReference type="PANTHER" id="PTHR13029">
    <property type="match status" value="1"/>
</dbReference>
<keyword evidence="3 9" id="KW-0812">Transmembrane</keyword>
<feature type="compositionally biased region" description="Polar residues" evidence="8">
    <location>
        <begin position="201"/>
        <end position="230"/>
    </location>
</feature>
<evidence type="ECO:0000256" key="5">
    <source>
        <dbReference type="ARBA" id="ARBA00023125"/>
    </source>
</evidence>
<dbReference type="InterPro" id="IPR051577">
    <property type="entry name" value="MRF-like"/>
</dbReference>